<dbReference type="AlphaFoldDB" id="A0A2V3PUC5"/>
<keyword evidence="3" id="KW-1185">Reference proteome</keyword>
<dbReference type="InterPro" id="IPR024339">
    <property type="entry name" value="DUF3836"/>
</dbReference>
<name>A0A2V3PUC5_9BACT</name>
<sequence>MKATIITLAVAALLSVSNSFGSNTIYKSVETNDQDRTTTTTVCQGESEKYLSPIKRYVIVSDSNGNPVEKKIYEWSSDNRSWVAIQKYNYDYNADGKLLSLSFTEWNKITAAWAEDVQFAMYINDANEENLSVNYLDTKITSEIHLAHYSY</sequence>
<dbReference type="OrthoDB" id="997541at2"/>
<protein>
    <submittedName>
        <fullName evidence="2">Uncharacterized protein DUF3836</fullName>
    </submittedName>
</protein>
<feature type="signal peptide" evidence="1">
    <location>
        <begin position="1"/>
        <end position="21"/>
    </location>
</feature>
<evidence type="ECO:0000313" key="2">
    <source>
        <dbReference type="EMBL" id="PXV62985.1"/>
    </source>
</evidence>
<accession>A0A2V3PUC5</accession>
<evidence type="ECO:0000256" key="1">
    <source>
        <dbReference type="SAM" id="SignalP"/>
    </source>
</evidence>
<evidence type="ECO:0000313" key="3">
    <source>
        <dbReference type="Proteomes" id="UP000247973"/>
    </source>
</evidence>
<feature type="chain" id="PRO_5015934064" evidence="1">
    <location>
        <begin position="22"/>
        <end position="151"/>
    </location>
</feature>
<proteinExistence type="predicted"/>
<reference evidence="2 3" key="1">
    <citation type="submission" date="2018-03" db="EMBL/GenBank/DDBJ databases">
        <title>Genomic Encyclopedia of Archaeal and Bacterial Type Strains, Phase II (KMG-II): from individual species to whole genera.</title>
        <authorList>
            <person name="Goeker M."/>
        </authorList>
    </citation>
    <scope>NUCLEOTIDE SEQUENCE [LARGE SCALE GENOMIC DNA]</scope>
    <source>
        <strain evidence="2 3">DSM 100214</strain>
    </source>
</reference>
<comment type="caution">
    <text evidence="2">The sequence shown here is derived from an EMBL/GenBank/DDBJ whole genome shotgun (WGS) entry which is preliminary data.</text>
</comment>
<dbReference type="Pfam" id="PF12930">
    <property type="entry name" value="DUF3836"/>
    <property type="match status" value="1"/>
</dbReference>
<keyword evidence="1" id="KW-0732">Signal</keyword>
<dbReference type="EMBL" id="QICL01000016">
    <property type="protein sequence ID" value="PXV62985.1"/>
    <property type="molecule type" value="Genomic_DNA"/>
</dbReference>
<dbReference type="Proteomes" id="UP000247973">
    <property type="component" value="Unassembled WGS sequence"/>
</dbReference>
<dbReference type="RefSeq" id="WP_110311139.1">
    <property type="nucleotide sequence ID" value="NZ_QICL01000016.1"/>
</dbReference>
<dbReference type="Gene3D" id="2.40.128.720">
    <property type="match status" value="1"/>
</dbReference>
<gene>
    <name evidence="2" type="ORF">CLV62_11625</name>
</gene>
<organism evidence="2 3">
    <name type="scientific">Dysgonomonas alginatilytica</name>
    <dbReference type="NCBI Taxonomy" id="1605892"/>
    <lineage>
        <taxon>Bacteria</taxon>
        <taxon>Pseudomonadati</taxon>
        <taxon>Bacteroidota</taxon>
        <taxon>Bacteroidia</taxon>
        <taxon>Bacteroidales</taxon>
        <taxon>Dysgonomonadaceae</taxon>
        <taxon>Dysgonomonas</taxon>
    </lineage>
</organism>